<keyword evidence="6" id="KW-1185">Reference proteome</keyword>
<keyword evidence="2" id="KW-1133">Transmembrane helix</keyword>
<evidence type="ECO:0000313" key="6">
    <source>
        <dbReference type="Proteomes" id="UP000192927"/>
    </source>
</evidence>
<dbReference type="SUPFAM" id="SSF50630">
    <property type="entry name" value="Acid proteases"/>
    <property type="match status" value="1"/>
</dbReference>
<dbReference type="AlphaFoldDB" id="A0A1W5D683"/>
<evidence type="ECO:0000256" key="1">
    <source>
        <dbReference type="SAM" id="MobiDB-lite"/>
    </source>
</evidence>
<feature type="region of interest" description="Disordered" evidence="1">
    <location>
        <begin position="518"/>
        <end position="537"/>
    </location>
</feature>
<dbReference type="EMBL" id="FWEW01002474">
    <property type="protein sequence ID" value="SLM38419.1"/>
    <property type="molecule type" value="Genomic_DNA"/>
</dbReference>
<dbReference type="PROSITE" id="PS51767">
    <property type="entry name" value="PEPTIDASE_A1"/>
    <property type="match status" value="1"/>
</dbReference>
<dbReference type="Gene3D" id="2.40.70.10">
    <property type="entry name" value="Acid Proteases"/>
    <property type="match status" value="2"/>
</dbReference>
<feature type="transmembrane region" description="Helical" evidence="2">
    <location>
        <begin position="433"/>
        <end position="456"/>
    </location>
</feature>
<dbReference type="Proteomes" id="UP000192927">
    <property type="component" value="Unassembled WGS sequence"/>
</dbReference>
<reference evidence="6" key="1">
    <citation type="submission" date="2017-03" db="EMBL/GenBank/DDBJ databases">
        <authorList>
            <person name="Sharma R."/>
            <person name="Thines M."/>
        </authorList>
    </citation>
    <scope>NUCLEOTIDE SEQUENCE [LARGE SCALE GENOMIC DNA]</scope>
</reference>
<dbReference type="InterPro" id="IPR021109">
    <property type="entry name" value="Peptidase_aspartic_dom_sf"/>
</dbReference>
<evidence type="ECO:0000256" key="3">
    <source>
        <dbReference type="SAM" id="SignalP"/>
    </source>
</evidence>
<evidence type="ECO:0000256" key="2">
    <source>
        <dbReference type="SAM" id="Phobius"/>
    </source>
</evidence>
<name>A0A1W5D683_9LECA</name>
<feature type="domain" description="Peptidase A1" evidence="4">
    <location>
        <begin position="52"/>
        <end position="394"/>
    </location>
</feature>
<keyword evidence="2" id="KW-0472">Membrane</keyword>
<feature type="chain" id="PRO_5010700845" evidence="3">
    <location>
        <begin position="25"/>
        <end position="537"/>
    </location>
</feature>
<protein>
    <submittedName>
        <fullName evidence="5">Aspartic peptidase domain</fullName>
    </submittedName>
</protein>
<dbReference type="InterPro" id="IPR033121">
    <property type="entry name" value="PEPTIDASE_A1"/>
</dbReference>
<feature type="signal peptide" evidence="3">
    <location>
        <begin position="1"/>
        <end position="24"/>
    </location>
</feature>
<keyword evidence="2" id="KW-0812">Transmembrane</keyword>
<evidence type="ECO:0000313" key="5">
    <source>
        <dbReference type="EMBL" id="SLM38419.1"/>
    </source>
</evidence>
<sequence length="537" mass="57121">MATHRLRMISGLVIASLAVSVASALLPRATVIPVPVSITPSQYWEGNDGPWSSFAIRVGNPAQDVRVFPSTLTSATWVVVPEGCTSTDPGNCGSLRGGLFSVNASSTWVANEFFGLFYDSWLNFNGTGEFGFDTVGLSWQGSGGPTLNHTVVGGIADKSFYLGSFGLSPRPTNFTTFNAPQPSYLTLLKESNQIPSLSYGITAGAPYRYSKVLGSTVLGGYDQGRFALNSGLSFPFGPDQTRDLLVGIQTITKTSASGSTNLLPNGIYAAIDSTVAQMYLPQAAVTAFENAFSLTLDPTSGLYLVNDSLHNALLAQQASVVFSLGKDISGGQTVQITLPYASFDLTAQTPLVANSSRYFPLHLASNDSQYTLGRTFLQEAYLTADYEHMNFSVAQCTWSANMTEHIIPICSLNSTECAATTNKKTGGGLSSGAIAGIVVGAVAILAIAALLIWLLAIRPRKRRLENTEVKNRERLEGQYDPKNGAADGSTYKSAPGVELDADQIHIGHELGGTMVTGEELHADEPPPRPVYEMPGDL</sequence>
<proteinExistence type="predicted"/>
<organism evidence="5 6">
    <name type="scientific">Lasallia pustulata</name>
    <dbReference type="NCBI Taxonomy" id="136370"/>
    <lineage>
        <taxon>Eukaryota</taxon>
        <taxon>Fungi</taxon>
        <taxon>Dikarya</taxon>
        <taxon>Ascomycota</taxon>
        <taxon>Pezizomycotina</taxon>
        <taxon>Lecanoromycetes</taxon>
        <taxon>OSLEUM clade</taxon>
        <taxon>Umbilicariomycetidae</taxon>
        <taxon>Umbilicariales</taxon>
        <taxon>Umbilicariaceae</taxon>
        <taxon>Lasallia</taxon>
    </lineage>
</organism>
<dbReference type="Pfam" id="PF00026">
    <property type="entry name" value="Asp"/>
    <property type="match status" value="1"/>
</dbReference>
<keyword evidence="3" id="KW-0732">Signal</keyword>
<evidence type="ECO:0000259" key="4">
    <source>
        <dbReference type="PROSITE" id="PS51767"/>
    </source>
</evidence>
<accession>A0A1W5D683</accession>